<dbReference type="InterPro" id="IPR002575">
    <property type="entry name" value="Aminoglycoside_PTrfase"/>
</dbReference>
<protein>
    <submittedName>
        <fullName evidence="2">Phosphotransferase</fullName>
    </submittedName>
</protein>
<accession>A0ABT5YUB6</accession>
<dbReference type="Pfam" id="PF01636">
    <property type="entry name" value="APH"/>
    <property type="match status" value="1"/>
</dbReference>
<comment type="caution">
    <text evidence="2">The sequence shown here is derived from an EMBL/GenBank/DDBJ whole genome shotgun (WGS) entry which is preliminary data.</text>
</comment>
<dbReference type="SUPFAM" id="SSF56112">
    <property type="entry name" value="Protein kinase-like (PK-like)"/>
    <property type="match status" value="1"/>
</dbReference>
<gene>
    <name evidence="2" type="ORF">P2L57_01255</name>
</gene>
<organism evidence="2 3">
    <name type="scientific">Streptantibioticus ferralitis</name>
    <dbReference type="NCBI Taxonomy" id="236510"/>
    <lineage>
        <taxon>Bacteria</taxon>
        <taxon>Bacillati</taxon>
        <taxon>Actinomycetota</taxon>
        <taxon>Actinomycetes</taxon>
        <taxon>Kitasatosporales</taxon>
        <taxon>Streptomycetaceae</taxon>
        <taxon>Streptantibioticus</taxon>
    </lineage>
</organism>
<sequence>MSGRAQPAELPAELRLWVYRMVGEYVGCWDSSSKQDASRAWRILRPSGTSYFVKIPPNPAFFHREVFALRRAVPSLGHGQAPRLVAANARLCAVVTAGLPGAVAASLSLSHTDESSLHRQAGQLIRRLHDATPKAALPKAPASTFIHHAVDKLEILLQRLSRLPSDDEEALIRKHAAVLAGPEMSELPTAYCHGDNQPHN</sequence>
<dbReference type="Proteomes" id="UP001220022">
    <property type="component" value="Unassembled WGS sequence"/>
</dbReference>
<reference evidence="2 3" key="1">
    <citation type="submission" date="2023-03" db="EMBL/GenBank/DDBJ databases">
        <title>Draft genome sequence of type strain Streptomyces ferralitis JCM 14344.</title>
        <authorList>
            <person name="Klaysubun C."/>
            <person name="Duangmal K."/>
        </authorList>
    </citation>
    <scope>NUCLEOTIDE SEQUENCE [LARGE SCALE GENOMIC DNA]</scope>
    <source>
        <strain evidence="2 3">JCM 14344</strain>
    </source>
</reference>
<dbReference type="EMBL" id="JARHTQ010000001">
    <property type="protein sequence ID" value="MDF2254400.1"/>
    <property type="molecule type" value="Genomic_DNA"/>
</dbReference>
<feature type="domain" description="Aminoglycoside phosphotransferase" evidence="1">
    <location>
        <begin position="39"/>
        <end position="200"/>
    </location>
</feature>
<evidence type="ECO:0000313" key="3">
    <source>
        <dbReference type="Proteomes" id="UP001220022"/>
    </source>
</evidence>
<proteinExistence type="predicted"/>
<keyword evidence="3" id="KW-1185">Reference proteome</keyword>
<dbReference type="InterPro" id="IPR011009">
    <property type="entry name" value="Kinase-like_dom_sf"/>
</dbReference>
<name>A0ABT5YUB6_9ACTN</name>
<evidence type="ECO:0000313" key="2">
    <source>
        <dbReference type="EMBL" id="MDF2254400.1"/>
    </source>
</evidence>
<evidence type="ECO:0000259" key="1">
    <source>
        <dbReference type="Pfam" id="PF01636"/>
    </source>
</evidence>
<dbReference type="RefSeq" id="WP_275806733.1">
    <property type="nucleotide sequence ID" value="NZ_BAAANM010000005.1"/>
</dbReference>